<dbReference type="RefSeq" id="XP_018291734.1">
    <property type="nucleotide sequence ID" value="XM_018435806.1"/>
</dbReference>
<dbReference type="GeneID" id="28996712"/>
<feature type="compositionally biased region" description="Basic and acidic residues" evidence="1">
    <location>
        <begin position="1"/>
        <end position="16"/>
    </location>
</feature>
<dbReference type="AlphaFoldDB" id="A0A167MRN3"/>
<feature type="compositionally biased region" description="Basic residues" evidence="1">
    <location>
        <begin position="209"/>
        <end position="218"/>
    </location>
</feature>
<feature type="compositionally biased region" description="Basic and acidic residues" evidence="1">
    <location>
        <begin position="179"/>
        <end position="192"/>
    </location>
</feature>
<dbReference type="EMBL" id="KV440980">
    <property type="protein sequence ID" value="OAD73694.1"/>
    <property type="molecule type" value="Genomic_DNA"/>
</dbReference>
<evidence type="ECO:0000256" key="1">
    <source>
        <dbReference type="SAM" id="MobiDB-lite"/>
    </source>
</evidence>
<feature type="compositionally biased region" description="Polar residues" evidence="1">
    <location>
        <begin position="198"/>
        <end position="207"/>
    </location>
</feature>
<reference evidence="3" key="1">
    <citation type="submission" date="2015-06" db="EMBL/GenBank/DDBJ databases">
        <title>Expansion of signal transduction pathways in fungi by whole-genome duplication.</title>
        <authorList>
            <consortium name="DOE Joint Genome Institute"/>
            <person name="Corrochano L.M."/>
            <person name="Kuo A."/>
            <person name="Marcet-Houben M."/>
            <person name="Polaino S."/>
            <person name="Salamov A."/>
            <person name="Villalobos J.M."/>
            <person name="Alvarez M.I."/>
            <person name="Avalos J."/>
            <person name="Benito E.P."/>
            <person name="Benoit I."/>
            <person name="Burger G."/>
            <person name="Camino L.P."/>
            <person name="Canovas D."/>
            <person name="Cerda-Olmedo E."/>
            <person name="Cheng J.-F."/>
            <person name="Dominguez A."/>
            <person name="Elias M."/>
            <person name="Eslava A.P."/>
            <person name="Glaser F."/>
            <person name="Grimwood J."/>
            <person name="Gutierrez G."/>
            <person name="Heitman J."/>
            <person name="Henrissat B."/>
            <person name="Iturriaga E.A."/>
            <person name="Lang B.F."/>
            <person name="Lavin J.L."/>
            <person name="Lee S."/>
            <person name="Li W."/>
            <person name="Lindquist E."/>
            <person name="Lopez-Garcia S."/>
            <person name="Luque E.M."/>
            <person name="Marcos A.T."/>
            <person name="Martin J."/>
            <person name="McCluskey K."/>
            <person name="Medina H.R."/>
            <person name="Miralles-Duran A."/>
            <person name="Miyazaki A."/>
            <person name="Munoz-Torres E."/>
            <person name="Oguiza J.A."/>
            <person name="Ohm R."/>
            <person name="Olmedo M."/>
            <person name="Orejas M."/>
            <person name="Ortiz-Castellanos L."/>
            <person name="Pisabarro A.G."/>
            <person name="Rodriguez-Romero J."/>
            <person name="Ruiz-Herrera J."/>
            <person name="Ruiz-Vazquez R."/>
            <person name="Sanz C."/>
            <person name="Schackwitz W."/>
            <person name="Schmutz J."/>
            <person name="Shahriari M."/>
            <person name="Shelest E."/>
            <person name="Silva-Franco F."/>
            <person name="Soanes D."/>
            <person name="Syed K."/>
            <person name="Tagua V.G."/>
            <person name="Talbot N.J."/>
            <person name="Thon M."/>
            <person name="De vries R.P."/>
            <person name="Wiebenga A."/>
            <person name="Yadav J.S."/>
            <person name="Braun E.L."/>
            <person name="Baker S."/>
            <person name="Garre V."/>
            <person name="Horwitz B."/>
            <person name="Torres-Martinez S."/>
            <person name="Idnurm A."/>
            <person name="Herrera-Estrella A."/>
            <person name="Gabaldon T."/>
            <person name="Grigoriev I.V."/>
        </authorList>
    </citation>
    <scope>NUCLEOTIDE SEQUENCE [LARGE SCALE GENOMIC DNA]</scope>
    <source>
        <strain evidence="3">NRRL 1555(-)</strain>
    </source>
</reference>
<evidence type="ECO:0000313" key="3">
    <source>
        <dbReference type="Proteomes" id="UP000077315"/>
    </source>
</evidence>
<organism evidence="2 3">
    <name type="scientific">Phycomyces blakesleeanus (strain ATCC 8743b / DSM 1359 / FGSC 10004 / NBRC 33097 / NRRL 1555)</name>
    <dbReference type="NCBI Taxonomy" id="763407"/>
    <lineage>
        <taxon>Eukaryota</taxon>
        <taxon>Fungi</taxon>
        <taxon>Fungi incertae sedis</taxon>
        <taxon>Mucoromycota</taxon>
        <taxon>Mucoromycotina</taxon>
        <taxon>Mucoromycetes</taxon>
        <taxon>Mucorales</taxon>
        <taxon>Phycomycetaceae</taxon>
        <taxon>Phycomyces</taxon>
    </lineage>
</organism>
<feature type="region of interest" description="Disordered" evidence="1">
    <location>
        <begin position="140"/>
        <end position="226"/>
    </location>
</feature>
<feature type="region of interest" description="Disordered" evidence="1">
    <location>
        <begin position="1"/>
        <end position="57"/>
    </location>
</feature>
<proteinExistence type="predicted"/>
<keyword evidence="3" id="KW-1185">Reference proteome</keyword>
<gene>
    <name evidence="2" type="ORF">PHYBLDRAFT_168129</name>
</gene>
<dbReference type="Proteomes" id="UP000077315">
    <property type="component" value="Unassembled WGS sequence"/>
</dbReference>
<dbReference type="OrthoDB" id="2290357at2759"/>
<evidence type="ECO:0000313" key="2">
    <source>
        <dbReference type="EMBL" id="OAD73694.1"/>
    </source>
</evidence>
<name>A0A167MRN3_PHYB8</name>
<feature type="compositionally biased region" description="Gly residues" evidence="1">
    <location>
        <begin position="18"/>
        <end position="36"/>
    </location>
</feature>
<dbReference type="InParanoid" id="A0A167MRN3"/>
<dbReference type="VEuPathDB" id="FungiDB:PHYBLDRAFT_168129"/>
<sequence>MSVVDKRPLDTLDCRSEPGGGVTGSRGRGARNGGGNIVTSGAGNNNNNNNNGGGHGQFRAYHNRRNSIAIPDRMYLLYRRFQPPGSEEEYHTSGNLSTTKLVISRVLDAMIFTSAMAITAYNYCTGTLDAPPAAVQITPPPQNNTHINPKKKPSLEIQTPADTEDDVKRRRTQQWAETVSEHSTRTKLEKAVQHRKSQQLPQRLDINQKTKRDKRRTKSMPSNTLSGTQLRLLTEQETDETMARLEETVQSLIQQGQEALGSTVKLYEMDDNERNMRKAFAKQQSI</sequence>
<protein>
    <submittedName>
        <fullName evidence="2">Uncharacterized protein</fullName>
    </submittedName>
</protein>
<accession>A0A167MRN3</accession>